<dbReference type="OMA" id="YEWLMAF"/>
<feature type="region of interest" description="Disordered" evidence="4">
    <location>
        <begin position="4099"/>
        <end position="4136"/>
    </location>
</feature>
<dbReference type="GeneID" id="27692396"/>
<dbReference type="PROSITE" id="PS50075">
    <property type="entry name" value="CARRIER"/>
    <property type="match status" value="4"/>
</dbReference>
<dbReference type="InterPro" id="IPR041228">
    <property type="entry name" value="Dynein_C"/>
</dbReference>
<dbReference type="Gene3D" id="3.30.559.10">
    <property type="entry name" value="Chloramphenicol acetyltransferase-like domain"/>
    <property type="match status" value="4"/>
</dbReference>
<evidence type="ECO:0000256" key="4">
    <source>
        <dbReference type="SAM" id="MobiDB-lite"/>
    </source>
</evidence>
<dbReference type="InterPro" id="IPR025110">
    <property type="entry name" value="AMP-bd_C"/>
</dbReference>
<dbReference type="NCBIfam" id="TIGR01733">
    <property type="entry name" value="AA-adenyl-dom"/>
    <property type="match status" value="2"/>
</dbReference>
<dbReference type="eggNOG" id="KOG2551">
    <property type="taxonomic scope" value="Eukaryota"/>
</dbReference>
<dbReference type="InterPro" id="IPR000873">
    <property type="entry name" value="AMP-dep_synth/lig_dom"/>
</dbReference>
<dbReference type="CDD" id="cd05930">
    <property type="entry name" value="A_NRPS"/>
    <property type="match status" value="4"/>
</dbReference>
<dbReference type="GO" id="GO:0044550">
    <property type="term" value="P:secondary metabolite biosynthetic process"/>
    <property type="evidence" value="ECO:0007669"/>
    <property type="project" value="TreeGrafter"/>
</dbReference>
<organism evidence="6 7">
    <name type="scientific">Spizellomyces punctatus (strain DAOM BR117)</name>
    <dbReference type="NCBI Taxonomy" id="645134"/>
    <lineage>
        <taxon>Eukaryota</taxon>
        <taxon>Fungi</taxon>
        <taxon>Fungi incertae sedis</taxon>
        <taxon>Chytridiomycota</taxon>
        <taxon>Chytridiomycota incertae sedis</taxon>
        <taxon>Chytridiomycetes</taxon>
        <taxon>Spizellomycetales</taxon>
        <taxon>Spizellomycetaceae</taxon>
        <taxon>Spizellomyces</taxon>
    </lineage>
</organism>
<dbReference type="InterPro" id="IPR011009">
    <property type="entry name" value="Kinase-like_dom_sf"/>
</dbReference>
<dbReference type="SUPFAM" id="SSF56801">
    <property type="entry name" value="Acetyl-CoA synthetase-like"/>
    <property type="match status" value="4"/>
</dbReference>
<dbReference type="InterPro" id="IPR001242">
    <property type="entry name" value="Condensation_dom"/>
</dbReference>
<evidence type="ECO:0000256" key="2">
    <source>
        <dbReference type="ARBA" id="ARBA00022553"/>
    </source>
</evidence>
<dbReference type="Gene3D" id="3.10.490.20">
    <property type="match status" value="1"/>
</dbReference>
<evidence type="ECO:0000256" key="3">
    <source>
        <dbReference type="ARBA" id="ARBA00022598"/>
    </source>
</evidence>
<keyword evidence="3" id="KW-0436">Ligase</keyword>
<feature type="compositionally biased region" description="Basic and acidic residues" evidence="4">
    <location>
        <begin position="4099"/>
        <end position="4112"/>
    </location>
</feature>
<dbReference type="InterPro" id="IPR006162">
    <property type="entry name" value="Ppantetheine_attach_site"/>
</dbReference>
<feature type="domain" description="Carrier" evidence="5">
    <location>
        <begin position="1118"/>
        <end position="1195"/>
    </location>
</feature>
<dbReference type="InParanoid" id="A0A0L0HEU7"/>
<dbReference type="Proteomes" id="UP000053201">
    <property type="component" value="Unassembled WGS sequence"/>
</dbReference>
<dbReference type="InterPro" id="IPR023213">
    <property type="entry name" value="CAT-like_dom_sf"/>
</dbReference>
<dbReference type="SUPFAM" id="SSF56112">
    <property type="entry name" value="Protein kinase-like (PK-like)"/>
    <property type="match status" value="1"/>
</dbReference>
<dbReference type="InterPro" id="IPR005645">
    <property type="entry name" value="FSH-like_dom"/>
</dbReference>
<dbReference type="FunFam" id="3.40.50.980:FF:000001">
    <property type="entry name" value="Non-ribosomal peptide synthetase"/>
    <property type="match status" value="2"/>
</dbReference>
<dbReference type="SUPFAM" id="SSF52777">
    <property type="entry name" value="CoA-dependent acyltransferases"/>
    <property type="match status" value="7"/>
</dbReference>
<sequence length="5027" mass="555818">MYFDGLFGLFCWQKTVFWLSAFFFTQSFLTGCLQNYARKYTIPIDLLTFEFQVRPTRSAGVRPEEGAYINGIFLEGARWDIEENSIVESYPRVLYDALPIIRLKPGEKAKFESKDAYDCPSVRFNLKSWHTVRHSTSQVLPYSTSSAIMAPKGFEALDVEIDAASDAGSHPIAPLQADFTLTSDILSELRVKKDCTNEINNLLIYALAALVIVLNRQHERPLSITLIKRFATDSIDTKPQVVQCEPLNMQATVGWTIKQIAKKTAALISETPHSLTVLLRDASLSSHLPSDSDIRLEILDSASAAFTGRISVDPCTFPDTAESCAQQLRATLTKMMLPNVEQLTCESLISSVVQTAYWAEQLKKAPSCPFPTDKAHNGEAHIPSMRYHQFSFSLELSNAIVYYASTKQTSPFVVILSALNVLMSRWMRSEDICIGSVSTVETSDHVRNKLALRINISDCKNFNDVLDRARKTCLDAFDNEQLPFSDVLAAVNPPRLPGRHPLHQFMLIELTGTGQVLQSTFESPAAHKGPMPVDDRLSPLEMIFHFTCEEEGAIEWTVQFDGNLYLRGTVERLLLQLQSILTVIAMQSDTDSLDTLSSTMPAEERKLVVHDFNCGRRHLDESALLHSIFESTAAKKPHFPAVIFRDITLTYGQVNDEANKLARYLRSQGLKREEIVGICLSRSHRIAISILAIWKAGGAYVPLDTEAPPGRMLHMVKDTRIRFLFTEDQQLHHFVGEGRQEFAHLLQLNWDDDHLQRDLKRVPSKNIDNAEVGLKPESLAYCLFTSGTTGTPKAVLIGPSIYLGFFQYTFDVSIADLLIPFTYGATLYVVSKQDLLQDLTALVEKHQIDVMGLTPSAMPLLDPIRAAQTLRTIHISGEGYLRSTVNSFMKAGIKIVNAYGPTECAVFTSVTVLSQDTYLNCIGYPLPNLAHYVLHPSTFQPVPIGLPGELYIAGVQVGRGYLDREELTAKTFLCNHLCTGDEALERLYKTNDLVRMHSDGSIEHLGRIDSQVKLRGYRIELGEIESVLAAHRDIAAVTVQLREDRVVAYVVMRTLIEGTALQMDTSNLRQHCAQFLVPYMVPSTFIQLPSLPLTRNGKLDKAQLPAPVIEKAAGDQNLPNSYTEKRIAELWNEVLQSGNQIDVRTNFFEVGGNSLAAAKVLGRLKTDMNYVGLRLADVFDCPTISALAARIEAVRSDTDSVSLPKITLQPRADVRGASPHEERMWLYQLQNPESCNYHIVQAFPIEGHTSSEVVNAIRELQQRHDSLNSTFGTDNDGNLEVHVLELEAAASDIRVINSLDLSEANVICSIINHEYSTPFDLKNGPVARFSVVELDTLSCVVVLGVHHIVFDGWSINLVQEELTALCERRDLSVPYQYADYVAWEKTIPNTIFQKQSAYWKEKLANTVVLQFPYDKVHSGSVHKILRGSAAFSIPAKLASQLEEYATSRNASVFMVMISALKIILASYTGSLDICIGTVSANRGVKELEGIVGFFVNTLVLRTDLTGLDTFSEVVAAVRGTILEAFDNQLLPFEEVVTTEMPSRLPGRHPFFTFMLVEQNSHLLSRHQPDERPEGLAPFEMLIEYTKSPDGALMGFFNYDKNLFHEATIQSMQDQLQTLLENSIRAATPFILPTVSTAEVKPSDTALLEDYLRDLPSGKLSFGRTTPNTCPHITMNPSRSLSPAWAATLRKYLCADDIIFGDPDLVFSGNNGASFAIPCRVRFPDSEQTIADFLRFVDENIDRIRRKTANLDLSAIRHCYHSANKERTGQACGDTTLVYVDTPEPTTRTYSDTNPSDAQSSVFTVVISREFGDSERFFITISGSSVEIVANNQIGCLLHEFDFTISQLVASANVSIKDDSLWDLSEHQSSLISQFNFGGTVSLPYDVVIDGFRKIMQECSETRAVEYGDQFLTYAELDSLSTTLAAQLASKGVTKDHRVAIVLSRSLEFTLSMVAVAKTGAAFVPLDAQFPADRIQYILRDSQATLILSTQCTGKIEALSLHDIELLWVDMKQLQSSPRHFTPADRHCATGSDTFFFLYTSGSTGAPKGVPVPNIGVSNVINHYRNHPGCVEGSRIAQFLAVGFDGCQLETWSALNHGATLVLREEDAFKTISSVTTLFITPTGLSKIGKPEDYPCLKAVTVCGEHCPRELKDIWATHVVFNNIYGPSEVSVISHLALLKPDDEVTIGRPIPNSSCYILDAQHRQVPIGVVGEIYIGGVGISPGYSNLSRLTEERFLPDPFIPDSRMFKSGDMGYIFSDGSFGILGRKDDQVKFKGYRIELDEIAAAMMKHPQVSAAVAIVKDSSYLVGFFTPDTVDVQELRDILASRIPRYMMPAVFHGLTNMPTNANGKADKKALAQLDMRMQVDDLETESERQLAKLWSEILGVQIQLIGRDSSFFALGGDSLSAISLVAKAKKHGCSSLSSTVIFSKPLLADMAAILKSVSTEYIPIAWPVACVSRETLAEITTDFLPKLNIRNEYEVFPTTPLQSGMIAATLQDNSSYLAHIIFEVEGTISVSQLETAFWVVIKQHDILRTTFVSTSTAGLCQITHGESTATVDIVSVPELTTYLESDKLRGFTLQDTHWVRLALVSSSLPIPRQFVVMAIHHSLYDGWSLPIICDDLIKAYVGERLLDRPRFRTVVDYVFAQDMAESRKFWSAYLSDIVRPSPLNLRCGAPAKDEMPSPIFHQCSTSTDVLQTSARSAGVTMAVLLKAAWAFTLRKYLRVDDVIFGQVLSGRDIPVEGVEAIVGPLINTVPCRINVSDSSSVLDILKCLQADHTKMLPHTHTGLVDIQRYAGVQADVSLFQTLFVFQNLPVKNEHAVEQIMRTPDFASTSGGSMSKYPFELVLHPEDKILRISGFYQSRNMEESQAFMLLDEFDFTVSRLVEATIQDNCMMKAEDMWELSPSQTLALEKLCVGPKVDPHEVVHQNFEARSKQHPSWIAIEHAGECLSYGELNERGEAVAGQLASLGARVGKRVAVIMQRCLEFPIALLAVLKTGAAVVPIDAKFPEHRITYILQDSDVCAIVMQEGQGDRPFSLDRAVVYVDRRSKDRHGFERMEKHMPTGADEFLVVYTSGSTGNPKGVIVPHFGAMNVILFCAPLLGCHERSRMAQFMAIGFDACAWETWSALSSGSTLVLYDQVMDTLCNVDSLMITPTGLSQLGSPSEFPNLRNMVVTGEACSKELKDLWSEHVVFINGGGPSEVSILAHIGRLFPEEPITLGRIIPNSCSHVLDERMRPVPVGVVGELYTGGWGIAHGYVNLPQLTAERFVPHDLRHHGPLMFKTGDLGRVLPDGKYELLGRKDDQVKLKGYRIELDEVAAAIIKHPRVATAAVIVKDGTYLAGFFTPSDVIIAEIRAVVDENLPPYMRPAVYCGLDAMPTNVNGKTDKKALAEIELKMERAYLATPMEIKMAALWAKVLNKPLELISRNTSFFELGGDSMSAMRLVALCKKEGIILTTQQIFKTPTLARLASYFEESPSETEVAKAAHTWPAAKISQRAYEEIANIWAPSVRLNGEFDAFPPMPGQAGMVMTTMRDPGAYVNQVLLDVAPGVTEPSALSKAFHTLVATHDILRTAFASTSDGICQIVLHEAQPLFEEAATTDISDFLKQDKQRGFKVSDKQWVRLTLVRAREEYHVLMTIHHALYDGFSMPLITHDFLKAVNGLPLTKRPSFRTAVDYIYSQDLDAAETFWRDYLVDTVAAPELLLGGCPLDEDAPIDVACPLSMAQLQEAARTAGVTVAAILKCTWAFTLRKYLRTSDIIFGQVLSGRDISVQGANEIVGPLINTVPCRVRFDDRSVIDVLKGIHDEYASMLSFGHASLVDIQSWGKVTAENKLFNTLFAFQNIPNSGEADTTKDSRFKLSSKNPRNNGTFSDYSFELILSPLGEELRVSAFYERMGRSQASMVVDEFNYTMTQLVDNITGPTANARSAFWDLSPQQVKLIDQFSYGEHVEIPFPIVHHAFESYARKHPEWRAVEYGNDYMTYGELNERGDAIAALIGTLKAGSGVAVIMQRCLEFPVALLGALKAGGAILPIDSKFPPERIRFMVEDANASCIVSRKADAKAVHDLNLDIPVIYVEHSLSDAHSQTTLVEEGKGNAEMFKGRSGGDKRAYPCSPTMSTDTPRNKKVETSRKPRKSFWEWAKRTASTFCGCPTQKPVDSTTARSTFRQTGAPHVQEADTFMVVYTSGSTGKPKGVPVPHGGAANAIFAWSRESGYHEKARVLQFMAIGFDACQLETWSALCNGATLVIREEDARESIKKVSALFMTPTGLSTLGSPLDYPNLKYVTVGGEMCPQPLKDLWAPHVRFINVTGPTEISILSHMGTLKSGATVTVGRPLPNTSCYLLDQNGRVPVGVVGEMYVGGIGVAPGYVNLLEQSAARFLPNPFNPGRMYMTGDLGRILPSGDFEILGRKDNQIKFNGYRIELDEVAGSILRHPEVTSSCVIVKDQKYLVAFVTPGNLDVESVRQFAQQCLPHYMVPSIFLALDEMPVNINGKTDRSALAKLDIQSNQGSRPLTTIEEQLASIWAEVLKSDAGQISPTSSFFSLGGHSMNAFIALQRIRRKFDLDRFNHETMFTAPSLEQMALAITRMVDNANVVKSSMNSLHNPPKSIRILCLHGQGSNPAHLAHQLSAISVALGSDVELIYLQGPFEGFSSQLRIYYPNMTGYSWFPSDGNITEDDAFQTAHLVLTEIEKHGRVHALLGFSQGAMVVELMDRMAEKSLIPRKWNFSILFSGLPLSSPHVPSAWTETATSGWQVPSIHISGEREREEFHTLLAGRYEATKLTHLRHNGGHDIPRDEEFALRISSIIKSTSTHSSEIHGAASLGNELSDAVLSAVIAHAGSQFDIQRNTAGLNSLMFLIDAPRARLVVKQPISETSAAEIEQEHGILMALSKISNESLSIPTPIAIIERHSIVSRVDGDNGADGWIRAGSSEARLHIAYQFGEALRIIHNWELTGVPVLGLPADSGIHASSSPQDWLKASLDFVNDNITRDLGHTSREEGIKSISIMRNILQTNMAERTTATPN</sequence>
<dbReference type="GO" id="GO:0016874">
    <property type="term" value="F:ligase activity"/>
    <property type="evidence" value="ECO:0007669"/>
    <property type="project" value="UniProtKB-KW"/>
</dbReference>
<dbReference type="CDD" id="cd19545">
    <property type="entry name" value="FUM14_C_NRPS-like"/>
    <property type="match status" value="1"/>
</dbReference>
<protein>
    <submittedName>
        <fullName evidence="6">Amino acid adenylation domain-containing protein</fullName>
    </submittedName>
</protein>
<feature type="domain" description="Carrier" evidence="5">
    <location>
        <begin position="2367"/>
        <end position="2444"/>
    </location>
</feature>
<dbReference type="Gene3D" id="3.30.559.30">
    <property type="entry name" value="Nonribosomal peptide synthetase, condensation domain"/>
    <property type="match status" value="4"/>
</dbReference>
<dbReference type="Gene3D" id="1.10.1200.10">
    <property type="entry name" value="ACP-like"/>
    <property type="match status" value="4"/>
</dbReference>
<dbReference type="InterPro" id="IPR029058">
    <property type="entry name" value="AB_hydrolase_fold"/>
</dbReference>
<dbReference type="InterPro" id="IPR009081">
    <property type="entry name" value="PP-bd_ACP"/>
</dbReference>
<dbReference type="PANTHER" id="PTHR45527:SF1">
    <property type="entry name" value="FATTY ACID SYNTHASE"/>
    <property type="match status" value="1"/>
</dbReference>
<dbReference type="InterPro" id="IPR042099">
    <property type="entry name" value="ANL_N_sf"/>
</dbReference>
<dbReference type="Gene3D" id="3.40.50.980">
    <property type="match status" value="3"/>
</dbReference>
<dbReference type="PROSITE" id="PS00012">
    <property type="entry name" value="PHOSPHOPANTETHEINE"/>
    <property type="match status" value="1"/>
</dbReference>
<dbReference type="Pfam" id="PF00501">
    <property type="entry name" value="AMP-binding"/>
    <property type="match status" value="4"/>
</dbReference>
<dbReference type="InterPro" id="IPR010071">
    <property type="entry name" value="AA_adenyl_dom"/>
</dbReference>
<feature type="domain" description="Carrier" evidence="5">
    <location>
        <begin position="3403"/>
        <end position="3479"/>
    </location>
</feature>
<dbReference type="EMBL" id="KQ257457">
    <property type="protein sequence ID" value="KNC99985.1"/>
    <property type="molecule type" value="Genomic_DNA"/>
</dbReference>
<accession>A0A0L0HEU7</accession>
<dbReference type="eggNOG" id="KOG3595">
    <property type="taxonomic scope" value="Eukaryota"/>
</dbReference>
<name>A0A0L0HEU7_SPIPD</name>
<dbReference type="FunFam" id="3.10.490.20:FF:000009">
    <property type="entry name" value="Dynein heavy chain 4"/>
    <property type="match status" value="1"/>
</dbReference>
<dbReference type="PROSITE" id="PS00455">
    <property type="entry name" value="AMP_BINDING"/>
    <property type="match status" value="3"/>
</dbReference>
<dbReference type="SUPFAM" id="SSF53474">
    <property type="entry name" value="alpha/beta-Hydrolases"/>
    <property type="match status" value="1"/>
</dbReference>
<dbReference type="Gene3D" id="3.40.50.12780">
    <property type="entry name" value="N-terminal domain of ligase-like"/>
    <property type="match status" value="4"/>
</dbReference>
<evidence type="ECO:0000259" key="5">
    <source>
        <dbReference type="PROSITE" id="PS50075"/>
    </source>
</evidence>
<dbReference type="GO" id="GO:0031177">
    <property type="term" value="F:phosphopantetheine binding"/>
    <property type="evidence" value="ECO:0007669"/>
    <property type="project" value="InterPro"/>
</dbReference>
<dbReference type="GO" id="GO:0043041">
    <property type="term" value="P:amino acid activation for nonribosomal peptide biosynthetic process"/>
    <property type="evidence" value="ECO:0007669"/>
    <property type="project" value="TreeGrafter"/>
</dbReference>
<reference evidence="6 7" key="1">
    <citation type="submission" date="2009-08" db="EMBL/GenBank/DDBJ databases">
        <title>The Genome Sequence of Spizellomyces punctatus strain DAOM BR117.</title>
        <authorList>
            <consortium name="The Broad Institute Genome Sequencing Platform"/>
            <person name="Russ C."/>
            <person name="Cuomo C."/>
            <person name="Shea T."/>
            <person name="Young S.K."/>
            <person name="Zeng Q."/>
            <person name="Koehrsen M."/>
            <person name="Haas B."/>
            <person name="Borodovsky M."/>
            <person name="Guigo R."/>
            <person name="Alvarado L."/>
            <person name="Berlin A."/>
            <person name="Bochicchio J."/>
            <person name="Borenstein D."/>
            <person name="Chapman S."/>
            <person name="Chen Z."/>
            <person name="Engels R."/>
            <person name="Freedman E."/>
            <person name="Gellesch M."/>
            <person name="Goldberg J."/>
            <person name="Griggs A."/>
            <person name="Gujja S."/>
            <person name="Heiman D."/>
            <person name="Hepburn T."/>
            <person name="Howarth C."/>
            <person name="Jen D."/>
            <person name="Larson L."/>
            <person name="Lewis B."/>
            <person name="Mehta T."/>
            <person name="Park D."/>
            <person name="Pearson M."/>
            <person name="Roberts A."/>
            <person name="Saif S."/>
            <person name="Shenoy N."/>
            <person name="Sisk P."/>
            <person name="Stolte C."/>
            <person name="Sykes S."/>
            <person name="Thomson T."/>
            <person name="Walk T."/>
            <person name="White J."/>
            <person name="Yandava C."/>
            <person name="Burger G."/>
            <person name="Gray M.W."/>
            <person name="Holland P.W.H."/>
            <person name="King N."/>
            <person name="Lang F.B.F."/>
            <person name="Roger A.J."/>
            <person name="Ruiz-Trillo I."/>
            <person name="Lander E."/>
            <person name="Nusbaum C."/>
        </authorList>
    </citation>
    <scope>NUCLEOTIDE SEQUENCE [LARGE SCALE GENOMIC DNA]</scope>
    <source>
        <strain evidence="6 7">DAOM BR117</strain>
    </source>
</reference>
<keyword evidence="2" id="KW-0597">Phosphoprotein</keyword>
<gene>
    <name evidence="6" type="ORF">SPPG_09271</name>
</gene>
<dbReference type="Pfam" id="PF13193">
    <property type="entry name" value="AMP-binding_C"/>
    <property type="match status" value="4"/>
</dbReference>
<dbReference type="InterPro" id="IPR043160">
    <property type="entry name" value="Dynein_C_barrel"/>
</dbReference>
<dbReference type="InterPro" id="IPR020845">
    <property type="entry name" value="AMP-binding_CS"/>
</dbReference>
<proteinExistence type="predicted"/>
<dbReference type="InterPro" id="IPR020806">
    <property type="entry name" value="PKS_PP-bd"/>
</dbReference>
<dbReference type="Pfam" id="PF03959">
    <property type="entry name" value="FSH1"/>
    <property type="match status" value="1"/>
</dbReference>
<evidence type="ECO:0000256" key="1">
    <source>
        <dbReference type="ARBA" id="ARBA00022450"/>
    </source>
</evidence>
<dbReference type="Pfam" id="PF00550">
    <property type="entry name" value="PP-binding"/>
    <property type="match status" value="4"/>
</dbReference>
<dbReference type="eggNOG" id="KOG1178">
    <property type="taxonomic scope" value="Eukaryota"/>
</dbReference>
<dbReference type="VEuPathDB" id="FungiDB:SPPG_09271"/>
<dbReference type="SUPFAM" id="SSF47336">
    <property type="entry name" value="ACP-like"/>
    <property type="match status" value="4"/>
</dbReference>
<dbReference type="PANTHER" id="PTHR45527">
    <property type="entry name" value="NONRIBOSOMAL PEPTIDE SYNTHETASE"/>
    <property type="match status" value="1"/>
</dbReference>
<evidence type="ECO:0000313" key="7">
    <source>
        <dbReference type="Proteomes" id="UP000053201"/>
    </source>
</evidence>
<dbReference type="Pfam" id="PF18199">
    <property type="entry name" value="Dynein_C"/>
    <property type="match status" value="1"/>
</dbReference>
<dbReference type="Gene3D" id="2.30.38.10">
    <property type="entry name" value="Luciferase, Domain 3"/>
    <property type="match status" value="1"/>
</dbReference>
<dbReference type="InterPro" id="IPR036736">
    <property type="entry name" value="ACP-like_sf"/>
</dbReference>
<dbReference type="InterPro" id="IPR045851">
    <property type="entry name" value="AMP-bd_C_sf"/>
</dbReference>
<evidence type="ECO:0000313" key="6">
    <source>
        <dbReference type="EMBL" id="KNC99985.1"/>
    </source>
</evidence>
<feature type="compositionally biased region" description="Basic and acidic residues" evidence="4">
    <location>
        <begin position="4124"/>
        <end position="4136"/>
    </location>
</feature>
<dbReference type="SMART" id="SM00823">
    <property type="entry name" value="PKS_PP"/>
    <property type="match status" value="3"/>
</dbReference>
<feature type="domain" description="Carrier" evidence="5">
    <location>
        <begin position="4514"/>
        <end position="4592"/>
    </location>
</feature>
<keyword evidence="7" id="KW-1185">Reference proteome</keyword>
<dbReference type="CDD" id="cd19542">
    <property type="entry name" value="CT_NRPS-like"/>
    <property type="match status" value="1"/>
</dbReference>
<dbReference type="eggNOG" id="KOG1176">
    <property type="taxonomic scope" value="Eukaryota"/>
</dbReference>
<dbReference type="Gene3D" id="3.40.50.1820">
    <property type="entry name" value="alpha/beta hydrolase"/>
    <property type="match status" value="1"/>
</dbReference>
<dbReference type="OrthoDB" id="4920779at2759"/>
<dbReference type="GO" id="GO:0005737">
    <property type="term" value="C:cytoplasm"/>
    <property type="evidence" value="ECO:0007669"/>
    <property type="project" value="TreeGrafter"/>
</dbReference>
<dbReference type="Pfam" id="PF00668">
    <property type="entry name" value="Condensation"/>
    <property type="match status" value="4"/>
</dbReference>
<dbReference type="CDD" id="cd19531">
    <property type="entry name" value="LCL_NRPS-like"/>
    <property type="match status" value="1"/>
</dbReference>
<dbReference type="STRING" id="645134.A0A0L0HEU7"/>
<keyword evidence="1" id="KW-0596">Phosphopantetheine</keyword>
<dbReference type="RefSeq" id="XP_016608025.1">
    <property type="nucleotide sequence ID" value="XM_016757428.1"/>
</dbReference>
<dbReference type="Gene3D" id="3.30.300.30">
    <property type="match status" value="4"/>
</dbReference>
<dbReference type="NCBIfam" id="NF003417">
    <property type="entry name" value="PRK04813.1"/>
    <property type="match status" value="5"/>
</dbReference>